<dbReference type="Pfam" id="PF01297">
    <property type="entry name" value="ZnuA"/>
    <property type="match status" value="1"/>
</dbReference>
<reference evidence="6" key="3">
    <citation type="journal article" date="2022" name="Int. J. Syst. Evol. Microbiol.">
        <title>Caproicibacterium lactatifermentans sp. nov., isolated from pit clay used for the production of Chinese strong aroma-type liquor.</title>
        <authorList>
            <person name="Wang H."/>
            <person name="Gu Y."/>
            <person name="Zhao D."/>
            <person name="Qiao Z."/>
            <person name="Zheng J."/>
            <person name="Gao J."/>
            <person name="Ren C."/>
            <person name="Xu Y."/>
        </authorList>
    </citation>
    <scope>NUCLEOTIDE SEQUENCE</scope>
    <source>
        <strain evidence="6">JNU-WLY1368</strain>
    </source>
</reference>
<organism evidence="5 7">
    <name type="scientific">Caproicibacterium lactatifermentans</name>
    <dbReference type="NCBI Taxonomy" id="2666138"/>
    <lineage>
        <taxon>Bacteria</taxon>
        <taxon>Bacillati</taxon>
        <taxon>Bacillota</taxon>
        <taxon>Clostridia</taxon>
        <taxon>Eubacteriales</taxon>
        <taxon>Oscillospiraceae</taxon>
        <taxon>Caproicibacterium</taxon>
    </lineage>
</organism>
<evidence type="ECO:0000313" key="5">
    <source>
        <dbReference type="EMBL" id="QKN23457.1"/>
    </source>
</evidence>
<evidence type="ECO:0000256" key="1">
    <source>
        <dbReference type="ARBA" id="ARBA00011028"/>
    </source>
</evidence>
<dbReference type="Proteomes" id="UP000501316">
    <property type="component" value="Chromosome"/>
</dbReference>
<gene>
    <name evidence="5" type="ORF">GJQ69_02495</name>
    <name evidence="6" type="ORF">GKP14_01870</name>
</gene>
<dbReference type="InterPro" id="IPR050492">
    <property type="entry name" value="Bact_metal-bind_prot9"/>
</dbReference>
<evidence type="ECO:0000313" key="8">
    <source>
        <dbReference type="Proteomes" id="UP000509623"/>
    </source>
</evidence>
<dbReference type="Proteomes" id="UP000509623">
    <property type="component" value="Chromosome"/>
</dbReference>
<dbReference type="InterPro" id="IPR006127">
    <property type="entry name" value="ZnuA-like"/>
</dbReference>
<keyword evidence="2" id="KW-0813">Transport</keyword>
<dbReference type="RefSeq" id="WP_086036361.1">
    <property type="nucleotide sequence ID" value="NZ_CP046051.1"/>
</dbReference>
<evidence type="ECO:0000256" key="2">
    <source>
        <dbReference type="ARBA" id="ARBA00022448"/>
    </source>
</evidence>
<sequence length="297" mass="33109">MKQFLQKITTAFLATVLLLGTCAGCARRPAQKASFHIMASFYPVYIMSINITNGIQGVQVDNMAGQQTGCLHDYQLQSADMQALSQANLFIINGAGMESFMSRVTDQLPHLTVLDSSTGVSHITDKTGEVNPHLWVSISNYMQQVQNITAGLEKADPPHAAQYRANADIYLKKLRTLRTRMHTELDHLPHRDIITFHEAFPYFAKEFHLNIVQTVQREPDSQPSAKELAETIRMIRQSGVKAVFAEPQYEQSAAQIIAQESGAAFYKLDPAVTGSYDRDAYLKAMEKNTQTLQKALA</sequence>
<dbReference type="PANTHER" id="PTHR42953">
    <property type="entry name" value="HIGH-AFFINITY ZINC UPTAKE SYSTEM PROTEIN ZNUA-RELATED"/>
    <property type="match status" value="1"/>
</dbReference>
<proteinExistence type="inferred from homology"/>
<dbReference type="EMBL" id="CP046051">
    <property type="protein sequence ID" value="QKN23457.1"/>
    <property type="molecule type" value="Genomic_DNA"/>
</dbReference>
<dbReference type="PANTHER" id="PTHR42953:SF3">
    <property type="entry name" value="HIGH-AFFINITY ZINC UPTAKE SYSTEM PROTEIN ZNUA"/>
    <property type="match status" value="1"/>
</dbReference>
<keyword evidence="8" id="KW-1185">Reference proteome</keyword>
<dbReference type="GO" id="GO:0030001">
    <property type="term" value="P:metal ion transport"/>
    <property type="evidence" value="ECO:0007669"/>
    <property type="project" value="InterPro"/>
</dbReference>
<dbReference type="SUPFAM" id="SSF53807">
    <property type="entry name" value="Helical backbone' metal receptor"/>
    <property type="match status" value="1"/>
</dbReference>
<evidence type="ECO:0000256" key="4">
    <source>
        <dbReference type="SAM" id="SignalP"/>
    </source>
</evidence>
<comment type="similarity">
    <text evidence="1">Belongs to the bacterial solute-binding protein 9 family.</text>
</comment>
<protein>
    <submittedName>
        <fullName evidence="5">Zinc ABC transporter substrate-binding protein</fullName>
    </submittedName>
</protein>
<feature type="signal peptide" evidence="4">
    <location>
        <begin position="1"/>
        <end position="26"/>
    </location>
</feature>
<evidence type="ECO:0000313" key="7">
    <source>
        <dbReference type="Proteomes" id="UP000501316"/>
    </source>
</evidence>
<name>A0A859DN85_9FIRM</name>
<reference evidence="6" key="2">
    <citation type="journal article" date="2021" name="Appl. Environ. Microbiol.">
        <title>Adaptability of a Caproate-Producing Bacterium Contributes to Its Dominance in an Anaerobic Fermentation System.</title>
        <authorList>
            <person name="Wang H."/>
            <person name="Gu Y."/>
            <person name="Zhou W."/>
            <person name="Zhao D."/>
            <person name="Qiao Z."/>
            <person name="Zheng J."/>
            <person name="Gao J."/>
            <person name="Chen X."/>
            <person name="Ren C."/>
            <person name="Xu Y."/>
        </authorList>
    </citation>
    <scope>NUCLEOTIDE SEQUENCE</scope>
    <source>
        <strain evidence="6">JNU-WLY1368</strain>
    </source>
</reference>
<dbReference type="GO" id="GO:0046872">
    <property type="term" value="F:metal ion binding"/>
    <property type="evidence" value="ECO:0007669"/>
    <property type="project" value="InterPro"/>
</dbReference>
<dbReference type="KEGG" id="clf:GJQ69_02495"/>
<dbReference type="Gene3D" id="3.40.50.1980">
    <property type="entry name" value="Nitrogenase molybdenum iron protein domain"/>
    <property type="match status" value="2"/>
</dbReference>
<evidence type="ECO:0000313" key="6">
    <source>
        <dbReference type="EMBL" id="QKO29866.1"/>
    </source>
</evidence>
<accession>A0A859DN85</accession>
<dbReference type="AlphaFoldDB" id="A0A859DN85"/>
<evidence type="ECO:0000256" key="3">
    <source>
        <dbReference type="ARBA" id="ARBA00022729"/>
    </source>
</evidence>
<reference evidence="7 8" key="1">
    <citation type="submission" date="2019-11" db="EMBL/GenBank/DDBJ databases">
        <authorList>
            <person name="Ren C."/>
            <person name="Wang H."/>
            <person name="Xu Y."/>
        </authorList>
    </citation>
    <scope>NUCLEOTIDE SEQUENCE [LARGE SCALE GENOMIC DNA]</scope>
    <source>
        <strain evidence="8">JNU-WLY1368</strain>
        <strain evidence="5 7">LBM 19010</strain>
    </source>
</reference>
<keyword evidence="3 4" id="KW-0732">Signal</keyword>
<feature type="chain" id="PRO_5044663957" evidence="4">
    <location>
        <begin position="27"/>
        <end position="297"/>
    </location>
</feature>
<dbReference type="EMBL" id="CP046161">
    <property type="protein sequence ID" value="QKO29866.1"/>
    <property type="molecule type" value="Genomic_DNA"/>
</dbReference>